<dbReference type="CDD" id="cd00037">
    <property type="entry name" value="CLECT"/>
    <property type="match status" value="1"/>
</dbReference>
<dbReference type="CDD" id="cd00041">
    <property type="entry name" value="CUB"/>
    <property type="match status" value="1"/>
</dbReference>
<feature type="signal peptide" evidence="4">
    <location>
        <begin position="1"/>
        <end position="19"/>
    </location>
</feature>
<comment type="caution">
    <text evidence="7">The sequence shown here is derived from an EMBL/GenBank/DDBJ whole genome shotgun (WGS) entry which is preliminary data.</text>
</comment>
<dbReference type="PROSITE" id="PS01180">
    <property type="entry name" value="CUB"/>
    <property type="match status" value="1"/>
</dbReference>
<keyword evidence="4" id="KW-0732">Signal</keyword>
<dbReference type="EMBL" id="CAXKWB010018220">
    <property type="protein sequence ID" value="CAL4120422.1"/>
    <property type="molecule type" value="Genomic_DNA"/>
</dbReference>
<evidence type="ECO:0000256" key="4">
    <source>
        <dbReference type="SAM" id="SignalP"/>
    </source>
</evidence>
<dbReference type="InterPro" id="IPR035914">
    <property type="entry name" value="Sperma_CUB_dom_sf"/>
</dbReference>
<accession>A0AAV2RDB0</accession>
<evidence type="ECO:0000256" key="1">
    <source>
        <dbReference type="ARBA" id="ARBA00022737"/>
    </source>
</evidence>
<gene>
    <name evidence="7" type="ORF">MNOR_LOCUS22039</name>
</gene>
<organism evidence="7 8">
    <name type="scientific">Meganyctiphanes norvegica</name>
    <name type="common">Northern krill</name>
    <name type="synonym">Thysanopoda norvegica</name>
    <dbReference type="NCBI Taxonomy" id="48144"/>
    <lineage>
        <taxon>Eukaryota</taxon>
        <taxon>Metazoa</taxon>
        <taxon>Ecdysozoa</taxon>
        <taxon>Arthropoda</taxon>
        <taxon>Crustacea</taxon>
        <taxon>Multicrustacea</taxon>
        <taxon>Malacostraca</taxon>
        <taxon>Eumalacostraca</taxon>
        <taxon>Eucarida</taxon>
        <taxon>Euphausiacea</taxon>
        <taxon>Euphausiidae</taxon>
        <taxon>Meganyctiphanes</taxon>
    </lineage>
</organism>
<dbReference type="SMART" id="SM00042">
    <property type="entry name" value="CUB"/>
    <property type="match status" value="1"/>
</dbReference>
<feature type="domain" description="C-type lectin" evidence="6">
    <location>
        <begin position="273"/>
        <end position="393"/>
    </location>
</feature>
<dbReference type="InterPro" id="IPR016186">
    <property type="entry name" value="C-type_lectin-like/link_sf"/>
</dbReference>
<dbReference type="Pfam" id="PF00431">
    <property type="entry name" value="CUB"/>
    <property type="match status" value="1"/>
</dbReference>
<feature type="domain" description="CUB" evidence="5">
    <location>
        <begin position="61"/>
        <end position="165"/>
    </location>
</feature>
<dbReference type="SUPFAM" id="SSF56436">
    <property type="entry name" value="C-type lectin-like"/>
    <property type="match status" value="1"/>
</dbReference>
<dbReference type="SUPFAM" id="SSF49854">
    <property type="entry name" value="Spermadhesin, CUB domain"/>
    <property type="match status" value="1"/>
</dbReference>
<dbReference type="SMART" id="SM00034">
    <property type="entry name" value="CLECT"/>
    <property type="match status" value="1"/>
</dbReference>
<dbReference type="Gene3D" id="3.10.100.10">
    <property type="entry name" value="Mannose-Binding Protein A, subunit A"/>
    <property type="match status" value="1"/>
</dbReference>
<evidence type="ECO:0000259" key="5">
    <source>
        <dbReference type="PROSITE" id="PS01180"/>
    </source>
</evidence>
<evidence type="ECO:0000256" key="2">
    <source>
        <dbReference type="ARBA" id="ARBA00023157"/>
    </source>
</evidence>
<reference evidence="7 8" key="1">
    <citation type="submission" date="2024-05" db="EMBL/GenBank/DDBJ databases">
        <authorList>
            <person name="Wallberg A."/>
        </authorList>
    </citation>
    <scope>NUCLEOTIDE SEQUENCE [LARGE SCALE GENOMIC DNA]</scope>
</reference>
<keyword evidence="1" id="KW-0677">Repeat</keyword>
<keyword evidence="8" id="KW-1185">Reference proteome</keyword>
<dbReference type="PANTHER" id="PTHR24251">
    <property type="entry name" value="OVOCHYMASE-RELATED"/>
    <property type="match status" value="1"/>
</dbReference>
<comment type="caution">
    <text evidence="3">Lacks conserved residue(s) required for the propagation of feature annotation.</text>
</comment>
<dbReference type="Proteomes" id="UP001497623">
    <property type="component" value="Unassembled WGS sequence"/>
</dbReference>
<protein>
    <submittedName>
        <fullName evidence="7">Uncharacterized protein</fullName>
    </submittedName>
</protein>
<evidence type="ECO:0000313" key="8">
    <source>
        <dbReference type="Proteomes" id="UP001497623"/>
    </source>
</evidence>
<dbReference type="InterPro" id="IPR016187">
    <property type="entry name" value="CTDL_fold"/>
</dbReference>
<name>A0AAV2RDB0_MEGNR</name>
<dbReference type="PROSITE" id="PS50041">
    <property type="entry name" value="C_TYPE_LECTIN_2"/>
    <property type="match status" value="1"/>
</dbReference>
<dbReference type="InterPro" id="IPR000859">
    <property type="entry name" value="CUB_dom"/>
</dbReference>
<evidence type="ECO:0000259" key="6">
    <source>
        <dbReference type="PROSITE" id="PS50041"/>
    </source>
</evidence>
<sequence>MKDLPLIISLLWLFGIIECQLLGDVLTATYSSSSLEPASTTIETQYTKEDDIVQEVVISDCGGEFQSSSGTLNYYFENGTYPELSSCSWCIKTSFGTVVRITFTKLDTEQEYDFIKIKDNGEMLLKTSGDILPAQLISKTSKVLIEFTSDWVFSFRGFTLKWEETDLAIDSHVHALAECPPVSIPPTCPPPPAPVTCPPPAPNNCPTLQSIGRTLKCPPPPTPAPCPPCSQQALDRICPVCNDFPDIGSFMAGIGNQDTESSTCLQPWVMIDDTGECIKASTEVLTANEAEIACRNLGAHLIVPKDTYQLARKMKELQWIGDYYVGANDKDSPGQYHWHNGTPISQSAFWEDFPRDGDPGNSCVVINDIYGEGFLLASENTNCDTDKWRYICRKKLAPMLSKGNNFMGEIYSYLKPLFNFSNDGTTNE</sequence>
<evidence type="ECO:0000256" key="3">
    <source>
        <dbReference type="PROSITE-ProRule" id="PRU00059"/>
    </source>
</evidence>
<feature type="chain" id="PRO_5043685366" evidence="4">
    <location>
        <begin position="20"/>
        <end position="428"/>
    </location>
</feature>
<evidence type="ECO:0000313" key="7">
    <source>
        <dbReference type="EMBL" id="CAL4120422.1"/>
    </source>
</evidence>
<dbReference type="Pfam" id="PF00059">
    <property type="entry name" value="Lectin_C"/>
    <property type="match status" value="1"/>
</dbReference>
<dbReference type="Gene3D" id="2.60.120.290">
    <property type="entry name" value="Spermadhesin, CUB domain"/>
    <property type="match status" value="1"/>
</dbReference>
<proteinExistence type="predicted"/>
<dbReference type="AlphaFoldDB" id="A0AAV2RDB0"/>
<dbReference type="InterPro" id="IPR001304">
    <property type="entry name" value="C-type_lectin-like"/>
</dbReference>
<keyword evidence="2" id="KW-1015">Disulfide bond</keyword>